<dbReference type="InterPro" id="IPR015422">
    <property type="entry name" value="PyrdxlP-dep_Trfase_small"/>
</dbReference>
<sequence>MSVDPRESHQPRSPQGSRIDPYVGAYAARAAGMVASEVRALFAVASRPEIVSLAGGMPNVSALPMEEIGDIVRRVLAERGAMALQYGSAQGDPVLREQICDVMSLEGITASADDVIVTVGSQQALDLVTRVFVDPGDVVLAEAPTYVTAINTFAAFQADIVHVPMDEDGVLPEALEERITALAAAGRRVKFFYTVPNFQNPAGVTMNAERRGRVLEICRRHNLLVLEDNPYGLLRYEGEPLPALRAEAPDNVIYLGSFSKTLSPGFRIGWALAPSSVRAKLVLAAESAMLSHSSFNQMVVGAYLASHPWREQVKGFNEMYRERRDAMLAALEAMMPAGTTWTRPAGGFFVWATLPEGLDAKSMLPRAVSQRVAYVPGTGFYATDDGHRNMRLSFCYPTPEQIREGVRRLVGVIEAETKLRDTFGTASPPPTPGGDAPGPDLP</sequence>
<accession>A0ABW2KM72</accession>
<evidence type="ECO:0000313" key="8">
    <source>
        <dbReference type="Proteomes" id="UP001596540"/>
    </source>
</evidence>
<dbReference type="Gene3D" id="3.40.640.10">
    <property type="entry name" value="Type I PLP-dependent aspartate aminotransferase-like (Major domain)"/>
    <property type="match status" value="1"/>
</dbReference>
<evidence type="ECO:0000313" key="7">
    <source>
        <dbReference type="EMBL" id="MFC7331079.1"/>
    </source>
</evidence>
<dbReference type="EMBL" id="JBHTBH010000015">
    <property type="protein sequence ID" value="MFC7331079.1"/>
    <property type="molecule type" value="Genomic_DNA"/>
</dbReference>
<proteinExistence type="predicted"/>
<protein>
    <submittedName>
        <fullName evidence="7">PLP-dependent aminotransferase family protein</fullName>
    </submittedName>
</protein>
<name>A0ABW2KM72_9ACTN</name>
<keyword evidence="3" id="KW-0808">Transferase</keyword>
<gene>
    <name evidence="7" type="ORF">ACFQRF_25400</name>
</gene>
<keyword evidence="4" id="KW-0663">Pyridoxal phosphate</keyword>
<feature type="region of interest" description="Disordered" evidence="5">
    <location>
        <begin position="420"/>
        <end position="442"/>
    </location>
</feature>
<dbReference type="Gene3D" id="3.90.1150.10">
    <property type="entry name" value="Aspartate Aminotransferase, domain 1"/>
    <property type="match status" value="1"/>
</dbReference>
<feature type="domain" description="Aminotransferase class I/classII large" evidence="6">
    <location>
        <begin position="77"/>
        <end position="409"/>
    </location>
</feature>
<dbReference type="Pfam" id="PF00155">
    <property type="entry name" value="Aminotran_1_2"/>
    <property type="match status" value="1"/>
</dbReference>
<dbReference type="InterPro" id="IPR015424">
    <property type="entry name" value="PyrdxlP-dep_Trfase"/>
</dbReference>
<evidence type="ECO:0000256" key="1">
    <source>
        <dbReference type="ARBA" id="ARBA00001933"/>
    </source>
</evidence>
<dbReference type="SUPFAM" id="SSF53383">
    <property type="entry name" value="PLP-dependent transferases"/>
    <property type="match status" value="1"/>
</dbReference>
<organism evidence="7 8">
    <name type="scientific">Marinactinospora rubrisoli</name>
    <dbReference type="NCBI Taxonomy" id="2715399"/>
    <lineage>
        <taxon>Bacteria</taxon>
        <taxon>Bacillati</taxon>
        <taxon>Actinomycetota</taxon>
        <taxon>Actinomycetes</taxon>
        <taxon>Streptosporangiales</taxon>
        <taxon>Nocardiopsidaceae</taxon>
        <taxon>Marinactinospora</taxon>
    </lineage>
</organism>
<evidence type="ECO:0000256" key="2">
    <source>
        <dbReference type="ARBA" id="ARBA00022576"/>
    </source>
</evidence>
<keyword evidence="2 7" id="KW-0032">Aminotransferase</keyword>
<dbReference type="PANTHER" id="PTHR42790">
    <property type="entry name" value="AMINOTRANSFERASE"/>
    <property type="match status" value="1"/>
</dbReference>
<dbReference type="InterPro" id="IPR015421">
    <property type="entry name" value="PyrdxlP-dep_Trfase_major"/>
</dbReference>
<comment type="caution">
    <text evidence="7">The sequence shown here is derived from an EMBL/GenBank/DDBJ whole genome shotgun (WGS) entry which is preliminary data.</text>
</comment>
<dbReference type="CDD" id="cd00609">
    <property type="entry name" value="AAT_like"/>
    <property type="match status" value="1"/>
</dbReference>
<dbReference type="RefSeq" id="WP_379873717.1">
    <property type="nucleotide sequence ID" value="NZ_JBHTBH010000015.1"/>
</dbReference>
<feature type="compositionally biased region" description="Low complexity" evidence="5">
    <location>
        <begin position="433"/>
        <end position="442"/>
    </location>
</feature>
<dbReference type="InterPro" id="IPR004839">
    <property type="entry name" value="Aminotransferase_I/II_large"/>
</dbReference>
<dbReference type="InterPro" id="IPR050859">
    <property type="entry name" value="Class-I_PLP-dep_aminotransf"/>
</dbReference>
<comment type="cofactor">
    <cofactor evidence="1">
        <name>pyridoxal 5'-phosphate</name>
        <dbReference type="ChEBI" id="CHEBI:597326"/>
    </cofactor>
</comment>
<evidence type="ECO:0000256" key="5">
    <source>
        <dbReference type="SAM" id="MobiDB-lite"/>
    </source>
</evidence>
<reference evidence="8" key="1">
    <citation type="journal article" date="2019" name="Int. J. Syst. Evol. Microbiol.">
        <title>The Global Catalogue of Microorganisms (GCM) 10K type strain sequencing project: providing services to taxonomists for standard genome sequencing and annotation.</title>
        <authorList>
            <consortium name="The Broad Institute Genomics Platform"/>
            <consortium name="The Broad Institute Genome Sequencing Center for Infectious Disease"/>
            <person name="Wu L."/>
            <person name="Ma J."/>
        </authorList>
    </citation>
    <scope>NUCLEOTIDE SEQUENCE [LARGE SCALE GENOMIC DNA]</scope>
    <source>
        <strain evidence="8">CGMCC 4.7382</strain>
    </source>
</reference>
<dbReference type="PANTHER" id="PTHR42790:SF19">
    <property type="entry name" value="KYNURENINE_ALPHA-AMINOADIPATE AMINOTRANSFERASE, MITOCHONDRIAL"/>
    <property type="match status" value="1"/>
</dbReference>
<dbReference type="GO" id="GO:0008483">
    <property type="term" value="F:transaminase activity"/>
    <property type="evidence" value="ECO:0007669"/>
    <property type="project" value="UniProtKB-KW"/>
</dbReference>
<evidence type="ECO:0000259" key="6">
    <source>
        <dbReference type="Pfam" id="PF00155"/>
    </source>
</evidence>
<keyword evidence="8" id="KW-1185">Reference proteome</keyword>
<evidence type="ECO:0000256" key="4">
    <source>
        <dbReference type="ARBA" id="ARBA00022898"/>
    </source>
</evidence>
<dbReference type="Proteomes" id="UP001596540">
    <property type="component" value="Unassembled WGS sequence"/>
</dbReference>
<evidence type="ECO:0000256" key="3">
    <source>
        <dbReference type="ARBA" id="ARBA00022679"/>
    </source>
</evidence>